<proteinExistence type="inferred from homology"/>
<keyword evidence="9 11" id="KW-0501">Molybdenum cofactor biosynthesis</keyword>
<comment type="cofactor">
    <cofactor evidence="1 11">
        <name>Mg(2+)</name>
        <dbReference type="ChEBI" id="CHEBI:18420"/>
    </cofactor>
</comment>
<dbReference type="Pfam" id="PF03454">
    <property type="entry name" value="MoeA_C"/>
    <property type="match status" value="1"/>
</dbReference>
<dbReference type="CDD" id="cd00887">
    <property type="entry name" value="MoeA"/>
    <property type="match status" value="1"/>
</dbReference>
<dbReference type="EMBL" id="CAMXCT020000990">
    <property type="protein sequence ID" value="CAL1138810.1"/>
    <property type="molecule type" value="Genomic_DNA"/>
</dbReference>
<comment type="similarity">
    <text evidence="4">In the C-terminal section; belongs to the MoeA family.</text>
</comment>
<dbReference type="PANTHER" id="PTHR10192">
    <property type="entry name" value="MOLYBDOPTERIN BIOSYNTHESIS PROTEIN"/>
    <property type="match status" value="1"/>
</dbReference>
<evidence type="ECO:0000256" key="1">
    <source>
        <dbReference type="ARBA" id="ARBA00001946"/>
    </source>
</evidence>
<evidence type="ECO:0000313" key="14">
    <source>
        <dbReference type="EMBL" id="CAL1138810.1"/>
    </source>
</evidence>
<dbReference type="AlphaFoldDB" id="A0A9P1C6D5"/>
<dbReference type="Pfam" id="PF03453">
    <property type="entry name" value="MoeA_N"/>
    <property type="match status" value="1"/>
</dbReference>
<dbReference type="OrthoDB" id="4349954at2759"/>
<evidence type="ECO:0000256" key="2">
    <source>
        <dbReference type="ARBA" id="ARBA00005046"/>
    </source>
</evidence>
<dbReference type="InterPro" id="IPR005110">
    <property type="entry name" value="MoeA_linker/N"/>
</dbReference>
<comment type="caution">
    <text evidence="13">The sequence shown here is derived from an EMBL/GenBank/DDBJ whole genome shotgun (WGS) entry which is preliminary data.</text>
</comment>
<comment type="similarity">
    <text evidence="3">In the N-terminal section; belongs to the MoaB/Mog family.</text>
</comment>
<gene>
    <name evidence="13" type="ORF">C1SCF055_LOCUS12881</name>
</gene>
<keyword evidence="16" id="KW-1185">Reference proteome</keyword>
<evidence type="ECO:0000256" key="4">
    <source>
        <dbReference type="ARBA" id="ARBA00008339"/>
    </source>
</evidence>
<accession>A0A9P1C6D5</accession>
<dbReference type="EMBL" id="CAMXCT010000990">
    <property type="protein sequence ID" value="CAI3985435.1"/>
    <property type="molecule type" value="Genomic_DNA"/>
</dbReference>
<dbReference type="SUPFAM" id="SSF63882">
    <property type="entry name" value="MoeA N-terminal region -like"/>
    <property type="match status" value="1"/>
</dbReference>
<evidence type="ECO:0000256" key="8">
    <source>
        <dbReference type="ARBA" id="ARBA00022842"/>
    </source>
</evidence>
<evidence type="ECO:0000256" key="11">
    <source>
        <dbReference type="RuleBase" id="RU365090"/>
    </source>
</evidence>
<dbReference type="GO" id="GO:0005829">
    <property type="term" value="C:cytosol"/>
    <property type="evidence" value="ECO:0007669"/>
    <property type="project" value="TreeGrafter"/>
</dbReference>
<dbReference type="SUPFAM" id="SSF53218">
    <property type="entry name" value="Molybdenum cofactor biosynthesis proteins"/>
    <property type="match status" value="2"/>
</dbReference>
<dbReference type="EMBL" id="CAMXCT030000990">
    <property type="protein sequence ID" value="CAL4772747.1"/>
    <property type="molecule type" value="Genomic_DNA"/>
</dbReference>
<dbReference type="Gene3D" id="3.40.980.10">
    <property type="entry name" value="MoaB/Mog-like domain"/>
    <property type="match status" value="2"/>
</dbReference>
<evidence type="ECO:0000256" key="6">
    <source>
        <dbReference type="ARBA" id="ARBA00022679"/>
    </source>
</evidence>
<dbReference type="GO" id="GO:0061599">
    <property type="term" value="F:molybdopterin molybdotransferase activity"/>
    <property type="evidence" value="ECO:0007669"/>
    <property type="project" value="UniProtKB-UniRule"/>
</dbReference>
<dbReference type="Gene3D" id="2.40.340.10">
    <property type="entry name" value="MoeA, C-terminal, domain IV"/>
    <property type="match status" value="1"/>
</dbReference>
<keyword evidence="7 11" id="KW-0479">Metal-binding</keyword>
<evidence type="ECO:0000313" key="16">
    <source>
        <dbReference type="Proteomes" id="UP001152797"/>
    </source>
</evidence>
<dbReference type="InterPro" id="IPR038987">
    <property type="entry name" value="MoeA-like"/>
</dbReference>
<dbReference type="InterPro" id="IPR005111">
    <property type="entry name" value="MoeA_C_domain_IV"/>
</dbReference>
<dbReference type="InterPro" id="IPR036688">
    <property type="entry name" value="MoeA_C_domain_IV_sf"/>
</dbReference>
<dbReference type="PANTHER" id="PTHR10192:SF5">
    <property type="entry name" value="GEPHYRIN"/>
    <property type="match status" value="1"/>
</dbReference>
<keyword evidence="8 11" id="KW-0460">Magnesium</keyword>
<dbReference type="GO" id="GO:0046872">
    <property type="term" value="F:metal ion binding"/>
    <property type="evidence" value="ECO:0007669"/>
    <property type="project" value="UniProtKB-UniRule"/>
</dbReference>
<protein>
    <submittedName>
        <fullName evidence="15">Molybdopterin biosynthesis protein CNX1 (Molybdenum cofactor biosynthesis enzyme CNX1)</fullName>
    </submittedName>
</protein>
<dbReference type="InterPro" id="IPR036425">
    <property type="entry name" value="MoaB/Mog-like_dom_sf"/>
</dbReference>
<comment type="catalytic activity">
    <reaction evidence="11">
        <text>molybdopterin + ATP + H(+) = adenylyl-molybdopterin + diphosphate</text>
        <dbReference type="Rhea" id="RHEA:31331"/>
        <dbReference type="ChEBI" id="CHEBI:15378"/>
        <dbReference type="ChEBI" id="CHEBI:30616"/>
        <dbReference type="ChEBI" id="CHEBI:33019"/>
        <dbReference type="ChEBI" id="CHEBI:58698"/>
        <dbReference type="ChEBI" id="CHEBI:62727"/>
    </reaction>
</comment>
<comment type="catalytic activity">
    <reaction evidence="10">
        <text>adenylyl-molybdopterin + molybdate = Mo-molybdopterin + AMP + H(+)</text>
        <dbReference type="Rhea" id="RHEA:35047"/>
        <dbReference type="ChEBI" id="CHEBI:15378"/>
        <dbReference type="ChEBI" id="CHEBI:36264"/>
        <dbReference type="ChEBI" id="CHEBI:62727"/>
        <dbReference type="ChEBI" id="CHEBI:71302"/>
        <dbReference type="ChEBI" id="CHEBI:456215"/>
        <dbReference type="EC" id="2.10.1.1"/>
    </reaction>
</comment>
<dbReference type="InterPro" id="IPR001453">
    <property type="entry name" value="MoaB/Mog_dom"/>
</dbReference>
<dbReference type="Gene3D" id="3.90.105.10">
    <property type="entry name" value="Molybdopterin biosynthesis moea protein, domain 2"/>
    <property type="match status" value="1"/>
</dbReference>
<feature type="domain" description="MoaB/Mog" evidence="12">
    <location>
        <begin position="200"/>
        <end position="344"/>
    </location>
</feature>
<evidence type="ECO:0000256" key="10">
    <source>
        <dbReference type="ARBA" id="ARBA00047317"/>
    </source>
</evidence>
<name>A0A9P1C6D5_9DINO</name>
<organism evidence="13">
    <name type="scientific">Cladocopium goreaui</name>
    <dbReference type="NCBI Taxonomy" id="2562237"/>
    <lineage>
        <taxon>Eukaryota</taxon>
        <taxon>Sar</taxon>
        <taxon>Alveolata</taxon>
        <taxon>Dinophyceae</taxon>
        <taxon>Suessiales</taxon>
        <taxon>Symbiodiniaceae</taxon>
        <taxon>Cladocopium</taxon>
    </lineage>
</organism>
<comment type="pathway">
    <text evidence="2 11">Cofactor biosynthesis; molybdopterin biosynthesis.</text>
</comment>
<evidence type="ECO:0000256" key="5">
    <source>
        <dbReference type="ARBA" id="ARBA00022505"/>
    </source>
</evidence>
<dbReference type="InterPro" id="IPR036135">
    <property type="entry name" value="MoeA_linker/N_sf"/>
</dbReference>
<comment type="function">
    <text evidence="11">Catalyzes two steps in the biosynthesis of the molybdenum cofactor. In the first step, molybdopterin is adenylated. Subsequently, molybdate is inserted into adenylated molybdopterin and AMP is released.</text>
</comment>
<evidence type="ECO:0000259" key="12">
    <source>
        <dbReference type="SMART" id="SM00852"/>
    </source>
</evidence>
<dbReference type="GO" id="GO:0005524">
    <property type="term" value="F:ATP binding"/>
    <property type="evidence" value="ECO:0007669"/>
    <property type="project" value="UniProtKB-UniRule"/>
</dbReference>
<dbReference type="NCBIfam" id="NF045515">
    <property type="entry name" value="Glp_gephyrin"/>
    <property type="match status" value="1"/>
</dbReference>
<evidence type="ECO:0000256" key="3">
    <source>
        <dbReference type="ARBA" id="ARBA00007589"/>
    </source>
</evidence>
<comment type="similarity">
    <text evidence="11">Belongs to the MoeA family.</text>
</comment>
<dbReference type="SUPFAM" id="SSF63867">
    <property type="entry name" value="MoeA C-terminal domain-like"/>
    <property type="match status" value="1"/>
</dbReference>
<evidence type="ECO:0000256" key="7">
    <source>
        <dbReference type="ARBA" id="ARBA00022723"/>
    </source>
</evidence>
<dbReference type="FunFam" id="2.170.190.11:FF:000001">
    <property type="entry name" value="Molybdopterin molybdenumtransferase"/>
    <property type="match status" value="1"/>
</dbReference>
<evidence type="ECO:0000313" key="15">
    <source>
        <dbReference type="EMBL" id="CAL4772747.1"/>
    </source>
</evidence>
<sequence>MPIELVWRAMSDAAPYKGKSPFTMLSVEECVATVAKQVLGPLGVEELALADALGRYLAEDVVSAAPIPAFPASIMDGFAVRSSDGLGTFPVDAEQFAGNDVGPLQPGHIRYITTGSAVPVGADAVVKVEDTLQRVKSSGEVEIDVLVSSKAGANIRQVGSDTAKDEVLLRRGCHLRASELGVLAALNRSCVSVFCLPRVALLSTGDELVELGQVPDESRGQIVDSNRPLLCAMVKELGAMVTDLGVVKDEVECVRATIADAFKFADVVITSGGVSRGNKDYIKEVLEELGELHFGEMCMKPGKPSTFATVKSAENQPRLFFGLPGNPVSCFVTFKLLAAPAILKLAGMGSLRSPVYPRVDAVLCQPVQMDPVRPEYHRARARWDSGRIVAESTGFQRSSRIASIAETNCLLEIPKASGTLAKGTVVKALLLGGLRPEAEGFPSAPQAQTALGSCKRRRVGLLLLDTAQSSKVTEVLRASLDGPELREERRPKEAEAVKKVVESWCQEKNGLDLVLVLGELGVGNKDAEVVDTLRNMVIAAENVADLILHEALKETPLAMLTCTVAGYRHSTLLATLPDAPGVGQICKLITSLP</sequence>
<reference evidence="14" key="2">
    <citation type="submission" date="2024-04" db="EMBL/GenBank/DDBJ databases">
        <authorList>
            <person name="Chen Y."/>
            <person name="Shah S."/>
            <person name="Dougan E. K."/>
            <person name="Thang M."/>
            <person name="Chan C."/>
        </authorList>
    </citation>
    <scope>NUCLEOTIDE SEQUENCE [LARGE SCALE GENOMIC DNA]</scope>
</reference>
<dbReference type="FunFam" id="3.40.980.10:FF:000004">
    <property type="entry name" value="Molybdopterin molybdenumtransferase"/>
    <property type="match status" value="1"/>
</dbReference>
<dbReference type="Pfam" id="PF00994">
    <property type="entry name" value="MoCF_biosynth"/>
    <property type="match status" value="1"/>
</dbReference>
<reference evidence="13" key="1">
    <citation type="submission" date="2022-10" db="EMBL/GenBank/DDBJ databases">
        <authorList>
            <person name="Chen Y."/>
            <person name="Dougan E. K."/>
            <person name="Chan C."/>
            <person name="Rhodes N."/>
            <person name="Thang M."/>
        </authorList>
    </citation>
    <scope>NUCLEOTIDE SEQUENCE</scope>
</reference>
<dbReference type="NCBIfam" id="TIGR00177">
    <property type="entry name" value="molyb_syn"/>
    <property type="match status" value="1"/>
</dbReference>
<dbReference type="GO" id="GO:0061598">
    <property type="term" value="F:molybdopterin adenylyltransferase activity"/>
    <property type="evidence" value="ECO:0007669"/>
    <property type="project" value="UniProtKB-UniRule"/>
</dbReference>
<dbReference type="SMART" id="SM00852">
    <property type="entry name" value="MoCF_biosynth"/>
    <property type="match status" value="1"/>
</dbReference>
<dbReference type="Gene3D" id="2.170.190.11">
    <property type="entry name" value="Molybdopterin biosynthesis moea protein, domain 3"/>
    <property type="match status" value="1"/>
</dbReference>
<keyword evidence="6 11" id="KW-0808">Transferase</keyword>
<keyword evidence="5 11" id="KW-0500">Molybdenum</keyword>
<evidence type="ECO:0000256" key="9">
    <source>
        <dbReference type="ARBA" id="ARBA00023150"/>
    </source>
</evidence>
<evidence type="ECO:0000313" key="13">
    <source>
        <dbReference type="EMBL" id="CAI3985435.1"/>
    </source>
</evidence>
<dbReference type="Proteomes" id="UP001152797">
    <property type="component" value="Unassembled WGS sequence"/>
</dbReference>
<dbReference type="GO" id="GO:0006777">
    <property type="term" value="P:Mo-molybdopterin cofactor biosynthetic process"/>
    <property type="evidence" value="ECO:0007669"/>
    <property type="project" value="UniProtKB-UniRule"/>
</dbReference>